<name>A0A0F9U0N5_9ZZZZ</name>
<organism evidence="1">
    <name type="scientific">marine sediment metagenome</name>
    <dbReference type="NCBI Taxonomy" id="412755"/>
    <lineage>
        <taxon>unclassified sequences</taxon>
        <taxon>metagenomes</taxon>
        <taxon>ecological metagenomes</taxon>
    </lineage>
</organism>
<reference evidence="1" key="1">
    <citation type="journal article" date="2015" name="Nature">
        <title>Complex archaea that bridge the gap between prokaryotes and eukaryotes.</title>
        <authorList>
            <person name="Spang A."/>
            <person name="Saw J.H."/>
            <person name="Jorgensen S.L."/>
            <person name="Zaremba-Niedzwiedzka K."/>
            <person name="Martijn J."/>
            <person name="Lind A.E."/>
            <person name="van Eijk R."/>
            <person name="Schleper C."/>
            <person name="Guy L."/>
            <person name="Ettema T.J."/>
        </authorList>
    </citation>
    <scope>NUCLEOTIDE SEQUENCE</scope>
</reference>
<dbReference type="InterPro" id="IPR048813">
    <property type="entry name" value="GP7-like"/>
</dbReference>
<protein>
    <recommendedName>
        <fullName evidence="2">Major capsid protein</fullName>
    </recommendedName>
</protein>
<accession>A0A0F9U0N5</accession>
<evidence type="ECO:0008006" key="2">
    <source>
        <dbReference type="Google" id="ProtNLM"/>
    </source>
</evidence>
<comment type="caution">
    <text evidence="1">The sequence shown here is derived from an EMBL/GenBank/DDBJ whole genome shotgun (WGS) entry which is preliminary data.</text>
</comment>
<proteinExistence type="predicted"/>
<dbReference type="NCBIfam" id="NF045672">
    <property type="entry name" value="MCP_gp7_epsi_15"/>
    <property type="match status" value="1"/>
</dbReference>
<dbReference type="SUPFAM" id="SSF56563">
    <property type="entry name" value="Major capsid protein gp5"/>
    <property type="match status" value="1"/>
</dbReference>
<dbReference type="AlphaFoldDB" id="A0A0F9U0N5"/>
<dbReference type="EMBL" id="LAZR01001289">
    <property type="protein sequence ID" value="KKN47223.1"/>
    <property type="molecule type" value="Genomic_DNA"/>
</dbReference>
<sequence length="323" mass="34872">MAIIGYWNSLTEAERLTQTVLLRGIVEEIIEEGQQIANLPVLQIDGKDLGFNREIGTPTADFYDVGEEIASQAAEAYTPVTVALKRAIGQWDLDHFVTGTYKNVNDLRAVAITRTRKGVMRVMEDKLIYGDNSANAKEFDGWQKLCAAALRLNMGSGSTGAALSLATLDELIDSVKPKPDMLLMTFAINRRLSAVGRGGTTSVPVIQMPESPGGDVQPMITSYRGVPIVRSDFMLQTETIASGDFSAKTGGATSSVIAIRKGEVEDGGCSLLTGSPAFELREWDHLENKDAGRIRLVWYVSLINGSTKSIGIIDGITDVAVVE</sequence>
<gene>
    <name evidence="1" type="ORF">LCGC14_0665120</name>
</gene>
<evidence type="ECO:0000313" key="1">
    <source>
        <dbReference type="EMBL" id="KKN47223.1"/>
    </source>
</evidence>